<dbReference type="RefSeq" id="WP_053475921.1">
    <property type="nucleotide sequence ID" value="NZ_LJIX01000006.1"/>
</dbReference>
<protein>
    <submittedName>
        <fullName evidence="1">Uncharacterized protein</fullName>
    </submittedName>
</protein>
<keyword evidence="2" id="KW-1185">Reference proteome</keyword>
<comment type="caution">
    <text evidence="1">The sequence shown here is derived from an EMBL/GenBank/DDBJ whole genome shotgun (WGS) entry which is preliminary data.</text>
</comment>
<name>A0A0Q3VHP6_9BACI</name>
<dbReference type="PATRIC" id="fig|1637975.4.peg.2442"/>
<accession>A0A0Q3VHP6</accession>
<evidence type="ECO:0000313" key="2">
    <source>
        <dbReference type="Proteomes" id="UP000050996"/>
    </source>
</evidence>
<dbReference type="AlphaFoldDB" id="A0A0Q3VHP6"/>
<organism evidence="1 2">
    <name type="scientific">Cytobacillus solani</name>
    <dbReference type="NCBI Taxonomy" id="1637975"/>
    <lineage>
        <taxon>Bacteria</taxon>
        <taxon>Bacillati</taxon>
        <taxon>Bacillota</taxon>
        <taxon>Bacilli</taxon>
        <taxon>Bacillales</taxon>
        <taxon>Bacillaceae</taxon>
        <taxon>Cytobacillus</taxon>
    </lineage>
</organism>
<dbReference type="STRING" id="1637975.AN957_12995"/>
<evidence type="ECO:0000313" key="1">
    <source>
        <dbReference type="EMBL" id="KQL19391.1"/>
    </source>
</evidence>
<sequence>MKRKIIVTVIVILLVVTTYLIIKTTVLSKVSKFEKSNVELIETGKKEKEAAMQDGKEPEKELEEYLKEKYSKPESAVEYLFSIALQNDVNSYPGAFSQEQIQDDLFNRKEKDKEKLVQDILSRLTRDGKLTTVKVLKGMMVFEKDSIRVICDLFYEDRQSPVRVNIKVKKEKMEHLPHGDTDFHDISEYYYIDSSVWEIINKIENSR</sequence>
<dbReference type="EMBL" id="LJIX01000006">
    <property type="protein sequence ID" value="KQL19391.1"/>
    <property type="molecule type" value="Genomic_DNA"/>
</dbReference>
<reference evidence="1 2" key="1">
    <citation type="submission" date="2015-09" db="EMBL/GenBank/DDBJ databases">
        <title>Genome sequencing project for genomic taxonomy and phylogenomics of Bacillus-like bacteria.</title>
        <authorList>
            <person name="Liu B."/>
            <person name="Wang J."/>
            <person name="Zhu Y."/>
            <person name="Liu G."/>
            <person name="Chen Q."/>
            <person name="Chen Z."/>
            <person name="Lan J."/>
            <person name="Che J."/>
            <person name="Ge C."/>
            <person name="Shi H."/>
            <person name="Pan Z."/>
            <person name="Liu X."/>
        </authorList>
    </citation>
    <scope>NUCLEOTIDE SEQUENCE [LARGE SCALE GENOMIC DNA]</scope>
    <source>
        <strain evidence="1 2">FJAT-18043</strain>
    </source>
</reference>
<proteinExistence type="predicted"/>
<gene>
    <name evidence="1" type="ORF">AN957_12995</name>
</gene>
<dbReference type="Proteomes" id="UP000050996">
    <property type="component" value="Unassembled WGS sequence"/>
</dbReference>